<dbReference type="GO" id="GO:0000287">
    <property type="term" value="F:magnesium ion binding"/>
    <property type="evidence" value="ECO:0007669"/>
    <property type="project" value="UniProtKB-UniRule"/>
</dbReference>
<dbReference type="GO" id="GO:0006796">
    <property type="term" value="P:phosphate-containing compound metabolic process"/>
    <property type="evidence" value="ECO:0007669"/>
    <property type="project" value="InterPro"/>
</dbReference>
<proteinExistence type="inferred from homology"/>
<comment type="cofactor">
    <cofactor evidence="1 7">
        <name>Mg(2+)</name>
        <dbReference type="ChEBI" id="CHEBI:18420"/>
    </cofactor>
</comment>
<dbReference type="Proteomes" id="UP000666240">
    <property type="component" value="Unassembled WGS sequence"/>
</dbReference>
<dbReference type="PROSITE" id="PS00387">
    <property type="entry name" value="PPASE"/>
    <property type="match status" value="1"/>
</dbReference>
<dbReference type="GO" id="GO:0004427">
    <property type="term" value="F:inorganic diphosphate phosphatase activity"/>
    <property type="evidence" value="ECO:0007669"/>
    <property type="project" value="UniProtKB-UniRule"/>
</dbReference>
<feature type="binding site" evidence="7">
    <location>
        <position position="103"/>
    </location>
    <ligand>
        <name>Mg(2+)</name>
        <dbReference type="ChEBI" id="CHEBI:18420"/>
        <label>1</label>
    </ligand>
</feature>
<dbReference type="FunFam" id="3.90.80.10:FF:000003">
    <property type="entry name" value="Inorganic pyrophosphatase"/>
    <property type="match status" value="1"/>
</dbReference>
<feature type="binding site" evidence="7">
    <location>
        <position position="71"/>
    </location>
    <ligand>
        <name>Mg(2+)</name>
        <dbReference type="ChEBI" id="CHEBI:18420"/>
        <label>1</label>
    </ligand>
</feature>
<accession>A0A8J7UIG2</accession>
<dbReference type="GO" id="GO:0005737">
    <property type="term" value="C:cytoplasm"/>
    <property type="evidence" value="ECO:0007669"/>
    <property type="project" value="UniProtKB-SubCell"/>
</dbReference>
<dbReference type="Gene3D" id="3.90.80.10">
    <property type="entry name" value="Inorganic pyrophosphatase"/>
    <property type="match status" value="1"/>
</dbReference>
<dbReference type="EMBL" id="JAGIYY010000001">
    <property type="protein sequence ID" value="MBP0437624.1"/>
    <property type="molecule type" value="Genomic_DNA"/>
</dbReference>
<keyword evidence="5 7" id="KW-0460">Magnesium</keyword>
<sequence>MRIDAIPVGNNPPEDVNVIIEVPIGGQPIKYEMDKEAGVLFVDRFLYTPMSYPGNYGFVPHTLSGDGDPIDVLVCNTRGLVPGCVINVRPIGVLIMEDNAGQDEKVIAVPSPKLTRRYENVHDYIDLPEITRMQIEHFFTHYKDLEPGKWVKIGGWHDAAKARRMIVEAIERAKNNPDA</sequence>
<feature type="binding site" evidence="7">
    <location>
        <position position="56"/>
    </location>
    <ligand>
        <name>substrate</name>
    </ligand>
</feature>
<comment type="caution">
    <text evidence="8">The sequence shown here is derived from an EMBL/GenBank/DDBJ whole genome shotgun (WGS) entry which is preliminary data.</text>
</comment>
<evidence type="ECO:0000256" key="1">
    <source>
        <dbReference type="ARBA" id="ARBA00001946"/>
    </source>
</evidence>
<comment type="catalytic activity">
    <reaction evidence="6 7">
        <text>diphosphate + H2O = 2 phosphate + H(+)</text>
        <dbReference type="Rhea" id="RHEA:24576"/>
        <dbReference type="ChEBI" id="CHEBI:15377"/>
        <dbReference type="ChEBI" id="CHEBI:15378"/>
        <dbReference type="ChEBI" id="CHEBI:33019"/>
        <dbReference type="ChEBI" id="CHEBI:43474"/>
        <dbReference type="EC" id="3.6.1.1"/>
    </reaction>
</comment>
<dbReference type="HAMAP" id="MF_00209">
    <property type="entry name" value="Inorganic_PPase"/>
    <property type="match status" value="1"/>
</dbReference>
<organism evidence="8 9">
    <name type="scientific">Tianweitania sediminis</name>
    <dbReference type="NCBI Taxonomy" id="1502156"/>
    <lineage>
        <taxon>Bacteria</taxon>
        <taxon>Pseudomonadati</taxon>
        <taxon>Pseudomonadota</taxon>
        <taxon>Alphaproteobacteria</taxon>
        <taxon>Hyphomicrobiales</taxon>
        <taxon>Phyllobacteriaceae</taxon>
        <taxon>Tianweitania</taxon>
    </lineage>
</organism>
<protein>
    <recommendedName>
        <fullName evidence="7">Inorganic pyrophosphatase</fullName>
        <ecNumber evidence="7">3.6.1.1</ecNumber>
    </recommendedName>
    <alternativeName>
        <fullName evidence="7">Pyrophosphate phospho-hydrolase</fullName>
        <shortName evidence="7">PPase</shortName>
    </alternativeName>
</protein>
<comment type="similarity">
    <text evidence="7">Belongs to the PPase family.</text>
</comment>
<evidence type="ECO:0000256" key="3">
    <source>
        <dbReference type="ARBA" id="ARBA00022723"/>
    </source>
</evidence>
<dbReference type="NCBIfam" id="NF002317">
    <property type="entry name" value="PRK01250.1"/>
    <property type="match status" value="1"/>
</dbReference>
<comment type="subcellular location">
    <subcellularLocation>
        <location evidence="7">Cytoplasm</location>
    </subcellularLocation>
</comment>
<comment type="subunit">
    <text evidence="7">Homohexamer.</text>
</comment>
<evidence type="ECO:0000256" key="6">
    <source>
        <dbReference type="ARBA" id="ARBA00047820"/>
    </source>
</evidence>
<dbReference type="PANTHER" id="PTHR10286">
    <property type="entry name" value="INORGANIC PYROPHOSPHATASE"/>
    <property type="match status" value="1"/>
</dbReference>
<dbReference type="RefSeq" id="WP_209333617.1">
    <property type="nucleotide sequence ID" value="NZ_JAGIYY010000001.1"/>
</dbReference>
<evidence type="ECO:0000313" key="9">
    <source>
        <dbReference type="Proteomes" id="UP000666240"/>
    </source>
</evidence>
<evidence type="ECO:0000256" key="5">
    <source>
        <dbReference type="ARBA" id="ARBA00022842"/>
    </source>
</evidence>
<dbReference type="AlphaFoldDB" id="A0A8J7UIG2"/>
<evidence type="ECO:0000313" key="8">
    <source>
        <dbReference type="EMBL" id="MBP0437624.1"/>
    </source>
</evidence>
<dbReference type="CDD" id="cd00412">
    <property type="entry name" value="pyrophosphatase"/>
    <property type="match status" value="1"/>
</dbReference>
<dbReference type="InterPro" id="IPR008162">
    <property type="entry name" value="Pyrophosphatase"/>
</dbReference>
<feature type="binding site" evidence="7">
    <location>
        <position position="142"/>
    </location>
    <ligand>
        <name>substrate</name>
    </ligand>
</feature>
<evidence type="ECO:0000256" key="2">
    <source>
        <dbReference type="ARBA" id="ARBA00022490"/>
    </source>
</evidence>
<keyword evidence="4 7" id="KW-0378">Hydrolase</keyword>
<dbReference type="EC" id="3.6.1.1" evidence="7"/>
<feature type="binding site" evidence="7">
    <location>
        <position position="66"/>
    </location>
    <ligand>
        <name>Mg(2+)</name>
        <dbReference type="ChEBI" id="CHEBI:18420"/>
        <label>1</label>
    </ligand>
</feature>
<feature type="binding site" evidence="7">
    <location>
        <position position="44"/>
    </location>
    <ligand>
        <name>substrate</name>
    </ligand>
</feature>
<evidence type="ECO:0000256" key="4">
    <source>
        <dbReference type="ARBA" id="ARBA00022801"/>
    </source>
</evidence>
<dbReference type="Pfam" id="PF00719">
    <property type="entry name" value="Pyrophosphatase"/>
    <property type="match status" value="1"/>
</dbReference>
<dbReference type="InterPro" id="IPR036649">
    <property type="entry name" value="Pyrophosphatase_sf"/>
</dbReference>
<keyword evidence="3 7" id="KW-0479">Metal-binding</keyword>
<keyword evidence="2 7" id="KW-0963">Cytoplasm</keyword>
<evidence type="ECO:0000256" key="7">
    <source>
        <dbReference type="HAMAP-Rule" id="MF_00209"/>
    </source>
</evidence>
<keyword evidence="9" id="KW-1185">Reference proteome</keyword>
<name>A0A8J7UIG2_9HYPH</name>
<feature type="binding site" evidence="7">
    <location>
        <position position="30"/>
    </location>
    <ligand>
        <name>substrate</name>
    </ligand>
</feature>
<gene>
    <name evidence="7 8" type="primary">ppa</name>
    <name evidence="8" type="ORF">J5Y06_03015</name>
</gene>
<reference evidence="8" key="1">
    <citation type="submission" date="2021-03" db="EMBL/GenBank/DDBJ databases">
        <title>Genome sequencing and assembly of Tianweitania sediminis.</title>
        <authorList>
            <person name="Chhetri G."/>
        </authorList>
    </citation>
    <scope>NUCLEOTIDE SEQUENCE</scope>
    <source>
        <strain evidence="8">Z8</strain>
    </source>
</reference>
<dbReference type="SUPFAM" id="SSF50324">
    <property type="entry name" value="Inorganic pyrophosphatase"/>
    <property type="match status" value="1"/>
</dbReference>
<feature type="binding site" evidence="7">
    <location>
        <position position="71"/>
    </location>
    <ligand>
        <name>Mg(2+)</name>
        <dbReference type="ChEBI" id="CHEBI:18420"/>
        <label>2</label>
    </ligand>
</feature>
<comment type="function">
    <text evidence="7">Catalyzes the hydrolysis of inorganic pyrophosphate (PPi) forming two phosphate ions.</text>
</comment>